<protein>
    <recommendedName>
        <fullName evidence="4">NmrA-like domain-containing protein</fullName>
    </recommendedName>
</protein>
<dbReference type="InterPro" id="IPR008030">
    <property type="entry name" value="NmrA-like"/>
</dbReference>
<comment type="caution">
    <text evidence="5">The sequence shown here is derived from an EMBL/GenBank/DDBJ whole genome shotgun (WGS) entry which is preliminary data.</text>
</comment>
<dbReference type="PANTHER" id="PTHR42748">
    <property type="entry name" value="NITROGEN METABOLITE REPRESSION PROTEIN NMRA FAMILY MEMBER"/>
    <property type="match status" value="1"/>
</dbReference>
<dbReference type="Gene3D" id="3.90.25.10">
    <property type="entry name" value="UDP-galactose 4-epimerase, domain 1"/>
    <property type="match status" value="1"/>
</dbReference>
<dbReference type="GO" id="GO:0016491">
    <property type="term" value="F:oxidoreductase activity"/>
    <property type="evidence" value="ECO:0007669"/>
    <property type="project" value="UniProtKB-KW"/>
</dbReference>
<keyword evidence="3" id="KW-0560">Oxidoreductase</keyword>
<dbReference type="InterPro" id="IPR036291">
    <property type="entry name" value="NAD(P)-bd_dom_sf"/>
</dbReference>
<evidence type="ECO:0000259" key="4">
    <source>
        <dbReference type="Pfam" id="PF05368"/>
    </source>
</evidence>
<proteinExistence type="inferred from homology"/>
<evidence type="ECO:0000256" key="3">
    <source>
        <dbReference type="ARBA" id="ARBA00023002"/>
    </source>
</evidence>
<keyword evidence="6" id="KW-1185">Reference proteome</keyword>
<gene>
    <name evidence="5" type="ORF">BCR35DRAFT_349776</name>
</gene>
<sequence>MPSELPIAVVVHATGTQGLSATRALSHASYHVRALTLHPEQAESKFKTLQNVEVIPYDWSRKSLEQAFEGGEPAKLVFALALSDDKAMMGQGESEGWPSEYYQGELLARVAKEKGVKVFIWSSSPPSPSKYSPISAFDDKAEVEKYLQSTGQPFVALHLGTFLDYFVGRNAITYEGANLVLTFPRGNRTEAVYPFISVEHDLGAIILLIAEKFESAQLSGRRLVCCDKFYSLDDLTEIIEKIAARKVILRTKLPCGKENSPGDKLFQCLGDSATPLKGSATSAAPFTLSDLGCKLQPVEGFVKERLLPFLGLKRSEAAE</sequence>
<dbReference type="AlphaFoldDB" id="A0A1Y2G1V4"/>
<dbReference type="STRING" id="106004.A0A1Y2G1V4"/>
<keyword evidence="2" id="KW-0521">NADP</keyword>
<evidence type="ECO:0000256" key="1">
    <source>
        <dbReference type="ARBA" id="ARBA00006328"/>
    </source>
</evidence>
<evidence type="ECO:0000313" key="5">
    <source>
        <dbReference type="EMBL" id="ORY90868.1"/>
    </source>
</evidence>
<name>A0A1Y2G1V4_9BASI</name>
<feature type="domain" description="NmrA-like" evidence="4">
    <location>
        <begin position="9"/>
        <end position="247"/>
    </location>
</feature>
<organism evidence="5 6">
    <name type="scientific">Leucosporidium creatinivorum</name>
    <dbReference type="NCBI Taxonomy" id="106004"/>
    <lineage>
        <taxon>Eukaryota</taxon>
        <taxon>Fungi</taxon>
        <taxon>Dikarya</taxon>
        <taxon>Basidiomycota</taxon>
        <taxon>Pucciniomycotina</taxon>
        <taxon>Microbotryomycetes</taxon>
        <taxon>Leucosporidiales</taxon>
        <taxon>Leucosporidium</taxon>
    </lineage>
</organism>
<dbReference type="Proteomes" id="UP000193467">
    <property type="component" value="Unassembled WGS sequence"/>
</dbReference>
<comment type="similarity">
    <text evidence="1">Belongs to the NmrA-type oxidoreductase family.</text>
</comment>
<dbReference type="InterPro" id="IPR051164">
    <property type="entry name" value="NmrA-like_oxidored"/>
</dbReference>
<evidence type="ECO:0000313" key="6">
    <source>
        <dbReference type="Proteomes" id="UP000193467"/>
    </source>
</evidence>
<dbReference type="GO" id="GO:0005634">
    <property type="term" value="C:nucleus"/>
    <property type="evidence" value="ECO:0007669"/>
    <property type="project" value="TreeGrafter"/>
</dbReference>
<evidence type="ECO:0000256" key="2">
    <source>
        <dbReference type="ARBA" id="ARBA00022857"/>
    </source>
</evidence>
<dbReference type="InParanoid" id="A0A1Y2G1V4"/>
<dbReference type="PANTHER" id="PTHR42748:SF30">
    <property type="entry name" value="NMRA-LIKE DOMAIN-CONTAINING PROTEIN"/>
    <property type="match status" value="1"/>
</dbReference>
<dbReference type="SUPFAM" id="SSF51735">
    <property type="entry name" value="NAD(P)-binding Rossmann-fold domains"/>
    <property type="match status" value="1"/>
</dbReference>
<accession>A0A1Y2G1V4</accession>
<dbReference type="EMBL" id="MCGR01000003">
    <property type="protein sequence ID" value="ORY90868.1"/>
    <property type="molecule type" value="Genomic_DNA"/>
</dbReference>
<dbReference type="OrthoDB" id="9997102at2759"/>
<reference evidence="5 6" key="1">
    <citation type="submission" date="2016-07" db="EMBL/GenBank/DDBJ databases">
        <title>Pervasive Adenine N6-methylation of Active Genes in Fungi.</title>
        <authorList>
            <consortium name="DOE Joint Genome Institute"/>
            <person name="Mondo S.J."/>
            <person name="Dannebaum R.O."/>
            <person name="Kuo R.C."/>
            <person name="Labutti K."/>
            <person name="Haridas S."/>
            <person name="Kuo A."/>
            <person name="Salamov A."/>
            <person name="Ahrendt S.R."/>
            <person name="Lipzen A."/>
            <person name="Sullivan W."/>
            <person name="Andreopoulos W.B."/>
            <person name="Clum A."/>
            <person name="Lindquist E."/>
            <person name="Daum C."/>
            <person name="Ramamoorthy G.K."/>
            <person name="Gryganskyi A."/>
            <person name="Culley D."/>
            <person name="Magnuson J.K."/>
            <person name="James T.Y."/>
            <person name="O'Malley M.A."/>
            <person name="Stajich J.E."/>
            <person name="Spatafora J.W."/>
            <person name="Visel A."/>
            <person name="Grigoriev I.V."/>
        </authorList>
    </citation>
    <scope>NUCLEOTIDE SEQUENCE [LARGE SCALE GENOMIC DNA]</scope>
    <source>
        <strain evidence="5 6">62-1032</strain>
    </source>
</reference>
<dbReference type="Gene3D" id="3.40.50.720">
    <property type="entry name" value="NAD(P)-binding Rossmann-like Domain"/>
    <property type="match status" value="1"/>
</dbReference>
<dbReference type="Pfam" id="PF05368">
    <property type="entry name" value="NmrA"/>
    <property type="match status" value="1"/>
</dbReference>